<protein>
    <submittedName>
        <fullName evidence="5">DNA-binding transcriptional regulator, GntR family</fullName>
    </submittedName>
</protein>
<dbReference type="CDD" id="cd07377">
    <property type="entry name" value="WHTH_GntR"/>
    <property type="match status" value="1"/>
</dbReference>
<evidence type="ECO:0000313" key="5">
    <source>
        <dbReference type="EMBL" id="SFR45139.1"/>
    </source>
</evidence>
<dbReference type="PANTHER" id="PTHR43537">
    <property type="entry name" value="TRANSCRIPTIONAL REGULATOR, GNTR FAMILY"/>
    <property type="match status" value="1"/>
</dbReference>
<evidence type="ECO:0000256" key="2">
    <source>
        <dbReference type="ARBA" id="ARBA00023125"/>
    </source>
</evidence>
<dbReference type="InterPro" id="IPR036388">
    <property type="entry name" value="WH-like_DNA-bd_sf"/>
</dbReference>
<dbReference type="Gene3D" id="1.10.10.10">
    <property type="entry name" value="Winged helix-like DNA-binding domain superfamily/Winged helix DNA-binding domain"/>
    <property type="match status" value="1"/>
</dbReference>
<dbReference type="InterPro" id="IPR036390">
    <property type="entry name" value="WH_DNA-bd_sf"/>
</dbReference>
<dbReference type="GO" id="GO:0003677">
    <property type="term" value="F:DNA binding"/>
    <property type="evidence" value="ECO:0007669"/>
    <property type="project" value="UniProtKB-KW"/>
</dbReference>
<keyword evidence="1" id="KW-0805">Transcription regulation</keyword>
<dbReference type="SUPFAM" id="SSF48008">
    <property type="entry name" value="GntR ligand-binding domain-like"/>
    <property type="match status" value="1"/>
</dbReference>
<gene>
    <name evidence="5" type="ORF">SAMN04488002_1923</name>
</gene>
<dbReference type="PROSITE" id="PS50949">
    <property type="entry name" value="HTH_GNTR"/>
    <property type="match status" value="1"/>
</dbReference>
<dbReference type="OrthoDB" id="8155773at2"/>
<dbReference type="SUPFAM" id="SSF46785">
    <property type="entry name" value="Winged helix' DNA-binding domain"/>
    <property type="match status" value="1"/>
</dbReference>
<keyword evidence="2 5" id="KW-0238">DNA-binding</keyword>
<dbReference type="InterPro" id="IPR011711">
    <property type="entry name" value="GntR_C"/>
</dbReference>
<proteinExistence type="predicted"/>
<evidence type="ECO:0000256" key="1">
    <source>
        <dbReference type="ARBA" id="ARBA00023015"/>
    </source>
</evidence>
<dbReference type="PANTHER" id="PTHR43537:SF50">
    <property type="entry name" value="TRANSCRIPTIONAL REGULATORY PROTEIN"/>
    <property type="match status" value="1"/>
</dbReference>
<dbReference type="SMART" id="SM00895">
    <property type="entry name" value="FCD"/>
    <property type="match status" value="1"/>
</dbReference>
<dbReference type="STRING" id="670154.SAMN04488002_1923"/>
<name>A0A1I6GSR8_9RHOB</name>
<keyword evidence="6" id="KW-1185">Reference proteome</keyword>
<organism evidence="5 6">
    <name type="scientific">Litoreibacter janthinus</name>
    <dbReference type="NCBI Taxonomy" id="670154"/>
    <lineage>
        <taxon>Bacteria</taxon>
        <taxon>Pseudomonadati</taxon>
        <taxon>Pseudomonadota</taxon>
        <taxon>Alphaproteobacteria</taxon>
        <taxon>Rhodobacterales</taxon>
        <taxon>Roseobacteraceae</taxon>
        <taxon>Litoreibacter</taxon>
    </lineage>
</organism>
<dbReference type="InterPro" id="IPR008920">
    <property type="entry name" value="TF_FadR/GntR_C"/>
</dbReference>
<evidence type="ECO:0000259" key="4">
    <source>
        <dbReference type="PROSITE" id="PS50949"/>
    </source>
</evidence>
<dbReference type="EMBL" id="FOYO01000001">
    <property type="protein sequence ID" value="SFR45139.1"/>
    <property type="molecule type" value="Genomic_DNA"/>
</dbReference>
<reference evidence="6" key="1">
    <citation type="submission" date="2016-10" db="EMBL/GenBank/DDBJ databases">
        <authorList>
            <person name="Varghese N."/>
            <person name="Submissions S."/>
        </authorList>
    </citation>
    <scope>NUCLEOTIDE SEQUENCE [LARGE SCALE GENOMIC DNA]</scope>
    <source>
        <strain evidence="6">DSM 26921</strain>
    </source>
</reference>
<evidence type="ECO:0000313" key="6">
    <source>
        <dbReference type="Proteomes" id="UP000199658"/>
    </source>
</evidence>
<sequence>MTQHSTKKSVTELTAEKIREAIILGAFPLGTKLSEQKLADLYQVSRSPVREALVLLQIEGLVRVFPKRGSFVFLPDECVIRDLCEHRSILEVACLELAVRTNHAGLLTGMQDGISHMQDAIKDGDTKHYSRGDLMFHRSVVANSGNSSMIKSYETTIGPLMALRSHLFTISGISLERSMQEHTEMLEACTARDVAKAQAICTQHIYHLAEHFHELQPTAAL</sequence>
<dbReference type="Pfam" id="PF00392">
    <property type="entry name" value="GntR"/>
    <property type="match status" value="1"/>
</dbReference>
<dbReference type="GO" id="GO:0003700">
    <property type="term" value="F:DNA-binding transcription factor activity"/>
    <property type="evidence" value="ECO:0007669"/>
    <property type="project" value="InterPro"/>
</dbReference>
<evidence type="ECO:0000256" key="3">
    <source>
        <dbReference type="ARBA" id="ARBA00023163"/>
    </source>
</evidence>
<keyword evidence="3" id="KW-0804">Transcription</keyword>
<dbReference type="Proteomes" id="UP000199658">
    <property type="component" value="Unassembled WGS sequence"/>
</dbReference>
<dbReference type="RefSeq" id="WP_090215917.1">
    <property type="nucleotide sequence ID" value="NZ_FOYO01000001.1"/>
</dbReference>
<dbReference type="SMART" id="SM00345">
    <property type="entry name" value="HTH_GNTR"/>
    <property type="match status" value="1"/>
</dbReference>
<dbReference type="PRINTS" id="PR00035">
    <property type="entry name" value="HTHGNTR"/>
</dbReference>
<feature type="domain" description="HTH gntR-type" evidence="4">
    <location>
        <begin position="8"/>
        <end position="75"/>
    </location>
</feature>
<dbReference type="InterPro" id="IPR000524">
    <property type="entry name" value="Tscrpt_reg_HTH_GntR"/>
</dbReference>
<dbReference type="AlphaFoldDB" id="A0A1I6GSR8"/>
<accession>A0A1I6GSR8</accession>
<dbReference type="Pfam" id="PF07729">
    <property type="entry name" value="FCD"/>
    <property type="match status" value="1"/>
</dbReference>
<dbReference type="Gene3D" id="1.20.120.530">
    <property type="entry name" value="GntR ligand-binding domain-like"/>
    <property type="match status" value="1"/>
</dbReference>